<evidence type="ECO:0000313" key="3">
    <source>
        <dbReference type="Proteomes" id="UP001458880"/>
    </source>
</evidence>
<evidence type="ECO:0000313" key="2">
    <source>
        <dbReference type="EMBL" id="KAK9728105.1"/>
    </source>
</evidence>
<gene>
    <name evidence="2" type="ORF">QE152_g18120</name>
</gene>
<sequence length="110" mass="12609">MLLYPGKNFQDTSQELGEKIVMELCDKYLDVGRKVITDNYYTGVLLAIQLLDRGTHLLGTLRKNRKGLPVEVTIAKLIKREVVGKESKTGFVVGKRMDKRQVHMFRIDKT</sequence>
<organism evidence="2 3">
    <name type="scientific">Popillia japonica</name>
    <name type="common">Japanese beetle</name>
    <dbReference type="NCBI Taxonomy" id="7064"/>
    <lineage>
        <taxon>Eukaryota</taxon>
        <taxon>Metazoa</taxon>
        <taxon>Ecdysozoa</taxon>
        <taxon>Arthropoda</taxon>
        <taxon>Hexapoda</taxon>
        <taxon>Insecta</taxon>
        <taxon>Pterygota</taxon>
        <taxon>Neoptera</taxon>
        <taxon>Endopterygota</taxon>
        <taxon>Coleoptera</taxon>
        <taxon>Polyphaga</taxon>
        <taxon>Scarabaeiformia</taxon>
        <taxon>Scarabaeidae</taxon>
        <taxon>Rutelinae</taxon>
        <taxon>Popillia</taxon>
    </lineage>
</organism>
<dbReference type="PANTHER" id="PTHR46599:SF3">
    <property type="entry name" value="PIGGYBAC TRANSPOSABLE ELEMENT-DERIVED PROTEIN 4"/>
    <property type="match status" value="1"/>
</dbReference>
<name>A0AAW1L078_POPJA</name>
<evidence type="ECO:0000259" key="1">
    <source>
        <dbReference type="Pfam" id="PF13843"/>
    </source>
</evidence>
<dbReference type="Pfam" id="PF13843">
    <property type="entry name" value="DDE_Tnp_1_7"/>
    <property type="match status" value="1"/>
</dbReference>
<dbReference type="EMBL" id="JASPKY010000172">
    <property type="protein sequence ID" value="KAK9728105.1"/>
    <property type="molecule type" value="Genomic_DNA"/>
</dbReference>
<dbReference type="PANTHER" id="PTHR46599">
    <property type="entry name" value="PIGGYBAC TRANSPOSABLE ELEMENT-DERIVED PROTEIN 4"/>
    <property type="match status" value="1"/>
</dbReference>
<protein>
    <submittedName>
        <fullName evidence="2">Transposase IS4</fullName>
    </submittedName>
</protein>
<accession>A0AAW1L078</accession>
<dbReference type="Proteomes" id="UP001458880">
    <property type="component" value="Unassembled WGS sequence"/>
</dbReference>
<reference evidence="2 3" key="1">
    <citation type="journal article" date="2024" name="BMC Genomics">
        <title>De novo assembly and annotation of Popillia japonica's genome with initial clues to its potential as an invasive pest.</title>
        <authorList>
            <person name="Cucini C."/>
            <person name="Boschi S."/>
            <person name="Funari R."/>
            <person name="Cardaioli E."/>
            <person name="Iannotti N."/>
            <person name="Marturano G."/>
            <person name="Paoli F."/>
            <person name="Bruttini M."/>
            <person name="Carapelli A."/>
            <person name="Frati F."/>
            <person name="Nardi F."/>
        </authorList>
    </citation>
    <scope>NUCLEOTIDE SEQUENCE [LARGE SCALE GENOMIC DNA]</scope>
    <source>
        <strain evidence="2">DMR45628</strain>
    </source>
</reference>
<comment type="caution">
    <text evidence="2">The sequence shown here is derived from an EMBL/GenBank/DDBJ whole genome shotgun (WGS) entry which is preliminary data.</text>
</comment>
<proteinExistence type="predicted"/>
<dbReference type="InterPro" id="IPR029526">
    <property type="entry name" value="PGBD"/>
</dbReference>
<feature type="domain" description="PiggyBac transposable element-derived protein" evidence="1">
    <location>
        <begin position="2"/>
        <end position="87"/>
    </location>
</feature>
<dbReference type="AlphaFoldDB" id="A0AAW1L078"/>
<keyword evidence="3" id="KW-1185">Reference proteome</keyword>